<keyword evidence="14" id="KW-0961">Cell wall biogenesis/degradation</keyword>
<dbReference type="STRING" id="1798373.A2154_02905"/>
<dbReference type="EC" id="3.6.1.27" evidence="3 14"/>
<dbReference type="EMBL" id="MFJC01000039">
    <property type="protein sequence ID" value="OGG08908.1"/>
    <property type="molecule type" value="Genomic_DNA"/>
</dbReference>
<dbReference type="GO" id="GO:0046677">
    <property type="term" value="P:response to antibiotic"/>
    <property type="evidence" value="ECO:0007669"/>
    <property type="project" value="UniProtKB-UniRule"/>
</dbReference>
<accession>A0A1F5Z8W1</accession>
<evidence type="ECO:0000313" key="16">
    <source>
        <dbReference type="Proteomes" id="UP000176854"/>
    </source>
</evidence>
<gene>
    <name evidence="14" type="primary">uppP</name>
    <name evidence="15" type="ORF">A2154_02905</name>
</gene>
<dbReference type="GO" id="GO:0071555">
    <property type="term" value="P:cell wall organization"/>
    <property type="evidence" value="ECO:0007669"/>
    <property type="project" value="UniProtKB-KW"/>
</dbReference>
<comment type="similarity">
    <text evidence="2 14">Belongs to the UppP family.</text>
</comment>
<evidence type="ECO:0000256" key="8">
    <source>
        <dbReference type="ARBA" id="ARBA00022989"/>
    </source>
</evidence>
<keyword evidence="9 14" id="KW-0472">Membrane</keyword>
<keyword evidence="7 14" id="KW-0378">Hydrolase</keyword>
<evidence type="ECO:0000313" key="15">
    <source>
        <dbReference type="EMBL" id="OGG08908.1"/>
    </source>
</evidence>
<keyword evidence="8 14" id="KW-1133">Transmembrane helix</keyword>
<evidence type="ECO:0000256" key="12">
    <source>
        <dbReference type="ARBA" id="ARBA00032932"/>
    </source>
</evidence>
<keyword evidence="6 14" id="KW-0812">Transmembrane</keyword>
<evidence type="ECO:0000256" key="4">
    <source>
        <dbReference type="ARBA" id="ARBA00021581"/>
    </source>
</evidence>
<name>A0A1F5Z8W1_9BACT</name>
<reference evidence="15 16" key="1">
    <citation type="journal article" date="2016" name="Nat. Commun.">
        <title>Thousands of microbial genomes shed light on interconnected biogeochemical processes in an aquifer system.</title>
        <authorList>
            <person name="Anantharaman K."/>
            <person name="Brown C.T."/>
            <person name="Hug L.A."/>
            <person name="Sharon I."/>
            <person name="Castelle C.J."/>
            <person name="Probst A.J."/>
            <person name="Thomas B.C."/>
            <person name="Singh A."/>
            <person name="Wilkins M.J."/>
            <person name="Karaoz U."/>
            <person name="Brodie E.L."/>
            <person name="Williams K.H."/>
            <person name="Hubbard S.S."/>
            <person name="Banfield J.F."/>
        </authorList>
    </citation>
    <scope>NUCLEOTIDE SEQUENCE [LARGE SCALE GENOMIC DNA]</scope>
</reference>
<dbReference type="PANTHER" id="PTHR30622:SF3">
    <property type="entry name" value="UNDECAPRENYL-DIPHOSPHATASE"/>
    <property type="match status" value="1"/>
</dbReference>
<comment type="caution">
    <text evidence="15">The sequence shown here is derived from an EMBL/GenBank/DDBJ whole genome shotgun (WGS) entry which is preliminary data.</text>
</comment>
<evidence type="ECO:0000256" key="6">
    <source>
        <dbReference type="ARBA" id="ARBA00022692"/>
    </source>
</evidence>
<comment type="miscellaneous">
    <text evidence="14">Bacitracin is thought to be involved in the inhibition of peptidoglycan synthesis by sequestering undecaprenyl diphosphate, thereby reducing the pool of lipid carrier available.</text>
</comment>
<sequence length="256" mass="27955">MNIVTILILSVVEGLTEFLPISSTGHLILTAKLMGLEQNSFLKSFEVIIQSGAILAVVILYFRYIIRNSAVIGKLLVAFVPSGIIGLIFYKVIRAVFFGNDALVLWSLGIGGLIMIVYEKLFKPNNKTIENLNYRKVFIIGLFQVLSMIPGVSRSAATILGGLSVGLSRQDAVKFSFLLAIPTMAAASALDISASAWQLNSAQQVQIVIGFIGSLITAVMAVKIFIKYIKSNSFVVLGLYRLILAMLLYAVLYRLK</sequence>
<comment type="subcellular location">
    <subcellularLocation>
        <location evidence="1 14">Cell membrane</location>
        <topology evidence="1 14">Multi-pass membrane protein</topology>
    </subcellularLocation>
</comment>
<evidence type="ECO:0000256" key="7">
    <source>
        <dbReference type="ARBA" id="ARBA00022801"/>
    </source>
</evidence>
<dbReference type="PANTHER" id="PTHR30622">
    <property type="entry name" value="UNDECAPRENYL-DIPHOSPHATASE"/>
    <property type="match status" value="1"/>
</dbReference>
<feature type="transmembrane region" description="Helical" evidence="14">
    <location>
        <begin position="41"/>
        <end position="65"/>
    </location>
</feature>
<dbReference type="GO" id="GO:0008360">
    <property type="term" value="P:regulation of cell shape"/>
    <property type="evidence" value="ECO:0007669"/>
    <property type="project" value="UniProtKB-KW"/>
</dbReference>
<evidence type="ECO:0000256" key="10">
    <source>
        <dbReference type="ARBA" id="ARBA00023251"/>
    </source>
</evidence>
<evidence type="ECO:0000256" key="2">
    <source>
        <dbReference type="ARBA" id="ARBA00010621"/>
    </source>
</evidence>
<dbReference type="GO" id="GO:0009252">
    <property type="term" value="P:peptidoglycan biosynthetic process"/>
    <property type="evidence" value="ECO:0007669"/>
    <property type="project" value="UniProtKB-KW"/>
</dbReference>
<evidence type="ECO:0000256" key="11">
    <source>
        <dbReference type="ARBA" id="ARBA00032707"/>
    </source>
</evidence>
<proteinExistence type="inferred from homology"/>
<evidence type="ECO:0000256" key="13">
    <source>
        <dbReference type="ARBA" id="ARBA00047594"/>
    </source>
</evidence>
<feature type="transmembrane region" description="Helical" evidence="14">
    <location>
        <begin position="175"/>
        <end position="199"/>
    </location>
</feature>
<dbReference type="HAMAP" id="MF_01006">
    <property type="entry name" value="Undec_diphosphatase"/>
    <property type="match status" value="1"/>
</dbReference>
<dbReference type="Proteomes" id="UP000176854">
    <property type="component" value="Unassembled WGS sequence"/>
</dbReference>
<feature type="transmembrane region" description="Helical" evidence="14">
    <location>
        <begin position="233"/>
        <end position="252"/>
    </location>
</feature>
<protein>
    <recommendedName>
        <fullName evidence="4 14">Undecaprenyl-diphosphatase</fullName>
        <ecNumber evidence="3 14">3.6.1.27</ecNumber>
    </recommendedName>
    <alternativeName>
        <fullName evidence="12 14">Bacitracin resistance protein</fullName>
    </alternativeName>
    <alternativeName>
        <fullName evidence="11 14">Undecaprenyl pyrophosphate phosphatase</fullName>
    </alternativeName>
</protein>
<comment type="catalytic activity">
    <reaction evidence="13 14">
        <text>di-trans,octa-cis-undecaprenyl diphosphate + H2O = di-trans,octa-cis-undecaprenyl phosphate + phosphate + H(+)</text>
        <dbReference type="Rhea" id="RHEA:28094"/>
        <dbReference type="ChEBI" id="CHEBI:15377"/>
        <dbReference type="ChEBI" id="CHEBI:15378"/>
        <dbReference type="ChEBI" id="CHEBI:43474"/>
        <dbReference type="ChEBI" id="CHEBI:58405"/>
        <dbReference type="ChEBI" id="CHEBI:60392"/>
        <dbReference type="EC" id="3.6.1.27"/>
    </reaction>
</comment>
<dbReference type="AlphaFoldDB" id="A0A1F5Z8W1"/>
<feature type="transmembrane region" description="Helical" evidence="14">
    <location>
        <begin position="205"/>
        <end position="226"/>
    </location>
</feature>
<evidence type="ECO:0000256" key="5">
    <source>
        <dbReference type="ARBA" id="ARBA00022475"/>
    </source>
</evidence>
<dbReference type="GO" id="GO:0005886">
    <property type="term" value="C:plasma membrane"/>
    <property type="evidence" value="ECO:0007669"/>
    <property type="project" value="UniProtKB-SubCell"/>
</dbReference>
<dbReference type="InterPro" id="IPR003824">
    <property type="entry name" value="UppP"/>
</dbReference>
<keyword evidence="10 14" id="KW-0046">Antibiotic resistance</keyword>
<comment type="function">
    <text evidence="14">Catalyzes the dephosphorylation of undecaprenyl diphosphate (UPP). Confers resistance to bacitracin.</text>
</comment>
<evidence type="ECO:0000256" key="9">
    <source>
        <dbReference type="ARBA" id="ARBA00023136"/>
    </source>
</evidence>
<dbReference type="Pfam" id="PF02673">
    <property type="entry name" value="BacA"/>
    <property type="match status" value="1"/>
</dbReference>
<feature type="transmembrane region" description="Helical" evidence="14">
    <location>
        <begin position="102"/>
        <end position="118"/>
    </location>
</feature>
<keyword evidence="14" id="KW-0133">Cell shape</keyword>
<feature type="transmembrane region" description="Helical" evidence="14">
    <location>
        <begin position="6"/>
        <end position="29"/>
    </location>
</feature>
<evidence type="ECO:0000256" key="14">
    <source>
        <dbReference type="HAMAP-Rule" id="MF_01006"/>
    </source>
</evidence>
<keyword evidence="5 14" id="KW-1003">Cell membrane</keyword>
<organism evidence="15 16">
    <name type="scientific">Candidatus Gottesmanbacteria bacterium RBG_16_43_7</name>
    <dbReference type="NCBI Taxonomy" id="1798373"/>
    <lineage>
        <taxon>Bacteria</taxon>
        <taxon>Candidatus Gottesmaniibacteriota</taxon>
    </lineage>
</organism>
<evidence type="ECO:0000256" key="3">
    <source>
        <dbReference type="ARBA" id="ARBA00012374"/>
    </source>
</evidence>
<feature type="transmembrane region" description="Helical" evidence="14">
    <location>
        <begin position="71"/>
        <end position="90"/>
    </location>
</feature>
<keyword evidence="14" id="KW-0573">Peptidoglycan synthesis</keyword>
<dbReference type="GO" id="GO:0050380">
    <property type="term" value="F:undecaprenyl-diphosphatase activity"/>
    <property type="evidence" value="ECO:0007669"/>
    <property type="project" value="UniProtKB-UniRule"/>
</dbReference>
<evidence type="ECO:0000256" key="1">
    <source>
        <dbReference type="ARBA" id="ARBA00004651"/>
    </source>
</evidence>